<dbReference type="RefSeq" id="WP_113691575.1">
    <property type="nucleotide sequence ID" value="NZ_CP015163.1"/>
</dbReference>
<dbReference type="Gene3D" id="1.25.40.10">
    <property type="entry name" value="Tetratricopeptide repeat domain"/>
    <property type="match status" value="2"/>
</dbReference>
<dbReference type="PROSITE" id="PS51755">
    <property type="entry name" value="OMPR_PHOB"/>
    <property type="match status" value="1"/>
</dbReference>
<dbReference type="OrthoDB" id="9812579at2"/>
<dbReference type="InterPro" id="IPR036388">
    <property type="entry name" value="WH-like_DNA-bd_sf"/>
</dbReference>
<dbReference type="PANTHER" id="PTHR47691">
    <property type="entry name" value="REGULATOR-RELATED"/>
    <property type="match status" value="1"/>
</dbReference>
<evidence type="ECO:0000256" key="1">
    <source>
        <dbReference type="ARBA" id="ARBA00005820"/>
    </source>
</evidence>
<feature type="domain" description="OmpR/PhoB-type" evidence="4">
    <location>
        <begin position="1"/>
        <end position="84"/>
    </location>
</feature>
<organism evidence="5 6">
    <name type="scientific">Amycolatopsis albispora</name>
    <dbReference type="NCBI Taxonomy" id="1804986"/>
    <lineage>
        <taxon>Bacteria</taxon>
        <taxon>Bacillati</taxon>
        <taxon>Actinomycetota</taxon>
        <taxon>Actinomycetes</taxon>
        <taxon>Pseudonocardiales</taxon>
        <taxon>Pseudonocardiaceae</taxon>
        <taxon>Amycolatopsis</taxon>
    </lineage>
</organism>
<feature type="DNA-binding region" description="OmpR/PhoB-type" evidence="3">
    <location>
        <begin position="1"/>
        <end position="84"/>
    </location>
</feature>
<dbReference type="InterPro" id="IPR027417">
    <property type="entry name" value="P-loop_NTPase"/>
</dbReference>
<evidence type="ECO:0000313" key="5">
    <source>
        <dbReference type="EMBL" id="AXB42301.1"/>
    </source>
</evidence>
<dbReference type="KEGG" id="aab:A4R43_06965"/>
<dbReference type="GO" id="GO:0000160">
    <property type="term" value="P:phosphorelay signal transduction system"/>
    <property type="evidence" value="ECO:0007669"/>
    <property type="project" value="InterPro"/>
</dbReference>
<dbReference type="SMART" id="SM00862">
    <property type="entry name" value="Trans_reg_C"/>
    <property type="match status" value="1"/>
</dbReference>
<proteinExistence type="inferred from homology"/>
<sequence>MRIVLLGPVQAGDVPLSARPRMLLARLALAPGAVVSADTLVGDLWGARPPAEANGLHALVYRLRKALGGSIAVESAGAGYRLAVEARDVDAHRFEELAARGRRELAAAPRQAAETLREALALWRGEALADVRSAPFAEAAAARLEELRLAAVEDRFEAELKLGHHTEVLADLTAAVAAHPLRERLAALQMRALSAAGRQSDALAAYDEVRGTLATELGVDPSAAVKEAHLAVLRGEPARPAPGRLPAPLTSFVGRDNELALLAELMAASRLVTITGPGGVGKTRLAVTAAARHRAHRHGRLWLVPLASVTDPAEVPGAVLGVLTATTPRPPASPQEPVERVAGLLGGGEAVLVLDNCEQVAAAVAEFTTRLLELRPGLTVVATSREPLAVVGEALCRLGPLPLPHRRSEAADSPAVRLFLDRAAAVRPGFALDESTVDDVVEVAHRLDGLPLALELAAARLRSMTAGQVARRLEDRFRLLSTGNRGAQPRQRTLHAVLEWSWELLTEPERTLARRLAVFPAGADAAAIESVCQDDELPRGEVGYLLGSLVEKSIVDECDERHRMLESIRAHLGDKLGQAERAAVRHRFTEYFAELAERHEPRLRSAEQETSLALLKAEYDNLLVALHWAIDTGNADAAARLLAPLCWYWNTLRYDSRADPLVAAALGLGDALPEDARAAFSAYQLFSGAGPLPEDVEHVRRLVEDCARTGALRRYPIIMMATLTAAFMLGLEDLAEREIQRLREGGDQWARACTYLVETFARYDHGDWAGVTAATTEALRAFEETGDRLFTAMALAGVAHVRSIDGDHNAAIAAYERAKALAPPGDPSYLAGLAAERMRAGDLAGARRDLAAAQRMAAGSGQHLLEVVAAIGLAELHRRAGDPARSDRELDRLLALAREAPLPEQAAEAVVASARMANRLTAGDTAGARALLPATVAAAAAHHDLASAAQHLARLRFLEADHAGAATALGLSEVIRGSFDHGDPELRDLVEELVRALGEDGYQRAYRRGTALPRQDAAELLT</sequence>
<dbReference type="Proteomes" id="UP000250434">
    <property type="component" value="Chromosome"/>
</dbReference>
<dbReference type="InterPro" id="IPR005158">
    <property type="entry name" value="BTAD"/>
</dbReference>
<evidence type="ECO:0000256" key="3">
    <source>
        <dbReference type="PROSITE-ProRule" id="PRU01091"/>
    </source>
</evidence>
<evidence type="ECO:0000313" key="6">
    <source>
        <dbReference type="Proteomes" id="UP000250434"/>
    </source>
</evidence>
<gene>
    <name evidence="5" type="ORF">A4R43_06965</name>
</gene>
<dbReference type="AlphaFoldDB" id="A0A344L2M7"/>
<keyword evidence="6" id="KW-1185">Reference proteome</keyword>
<dbReference type="GO" id="GO:0006355">
    <property type="term" value="P:regulation of DNA-templated transcription"/>
    <property type="evidence" value="ECO:0007669"/>
    <property type="project" value="InterPro"/>
</dbReference>
<dbReference type="InterPro" id="IPR016032">
    <property type="entry name" value="Sig_transdc_resp-reg_C-effctor"/>
</dbReference>
<dbReference type="Gene3D" id="3.40.50.300">
    <property type="entry name" value="P-loop containing nucleotide triphosphate hydrolases"/>
    <property type="match status" value="1"/>
</dbReference>
<dbReference type="Pfam" id="PF00486">
    <property type="entry name" value="Trans_reg_C"/>
    <property type="match status" value="1"/>
</dbReference>
<comment type="similarity">
    <text evidence="1">Belongs to the AfsR/DnrI/RedD regulatory family.</text>
</comment>
<dbReference type="SMART" id="SM01043">
    <property type="entry name" value="BTAD"/>
    <property type="match status" value="1"/>
</dbReference>
<name>A0A344L2M7_9PSEU</name>
<dbReference type="GO" id="GO:0003677">
    <property type="term" value="F:DNA binding"/>
    <property type="evidence" value="ECO:0007669"/>
    <property type="project" value="UniProtKB-UniRule"/>
</dbReference>
<dbReference type="PRINTS" id="PR00364">
    <property type="entry name" value="DISEASERSIST"/>
</dbReference>
<dbReference type="InterPro" id="IPR011990">
    <property type="entry name" value="TPR-like_helical_dom_sf"/>
</dbReference>
<protein>
    <submittedName>
        <fullName evidence="5">ATPase</fullName>
    </submittedName>
</protein>
<dbReference type="Gene3D" id="1.10.10.10">
    <property type="entry name" value="Winged helix-like DNA-binding domain superfamily/Winged helix DNA-binding domain"/>
    <property type="match status" value="1"/>
</dbReference>
<dbReference type="SUPFAM" id="SSF48452">
    <property type="entry name" value="TPR-like"/>
    <property type="match status" value="2"/>
</dbReference>
<evidence type="ECO:0000256" key="2">
    <source>
        <dbReference type="ARBA" id="ARBA00023125"/>
    </source>
</evidence>
<evidence type="ECO:0000259" key="4">
    <source>
        <dbReference type="PROSITE" id="PS51755"/>
    </source>
</evidence>
<dbReference type="CDD" id="cd15831">
    <property type="entry name" value="BTAD"/>
    <property type="match status" value="1"/>
</dbReference>
<dbReference type="InterPro" id="IPR001867">
    <property type="entry name" value="OmpR/PhoB-type_DNA-bd"/>
</dbReference>
<dbReference type="EMBL" id="CP015163">
    <property type="protein sequence ID" value="AXB42301.1"/>
    <property type="molecule type" value="Genomic_DNA"/>
</dbReference>
<dbReference type="PANTHER" id="PTHR47691:SF3">
    <property type="entry name" value="HTH-TYPE TRANSCRIPTIONAL REGULATOR RV0890C-RELATED"/>
    <property type="match status" value="1"/>
</dbReference>
<reference evidence="5 6" key="1">
    <citation type="submission" date="2016-04" db="EMBL/GenBank/DDBJ databases">
        <title>Complete genome sequence and analysis of deep-sea sediment isolate, Amycolatopsis sp. WP1.</title>
        <authorList>
            <person name="Wang H."/>
            <person name="Chen S."/>
            <person name="Wu Q."/>
        </authorList>
    </citation>
    <scope>NUCLEOTIDE SEQUENCE [LARGE SCALE GENOMIC DNA]</scope>
    <source>
        <strain evidence="5 6">WP1</strain>
    </source>
</reference>
<dbReference type="SUPFAM" id="SSF46894">
    <property type="entry name" value="C-terminal effector domain of the bipartite response regulators"/>
    <property type="match status" value="1"/>
</dbReference>
<dbReference type="SUPFAM" id="SSF52540">
    <property type="entry name" value="P-loop containing nucleoside triphosphate hydrolases"/>
    <property type="match status" value="1"/>
</dbReference>
<keyword evidence="2 3" id="KW-0238">DNA-binding</keyword>
<accession>A0A344L2M7</accession>
<dbReference type="Pfam" id="PF03704">
    <property type="entry name" value="BTAD"/>
    <property type="match status" value="1"/>
</dbReference>